<accession>A0A6G1Q8K6</accession>
<keyword evidence="2" id="KW-0472">Membrane</keyword>
<evidence type="ECO:0000313" key="4">
    <source>
        <dbReference type="Proteomes" id="UP000503349"/>
    </source>
</evidence>
<reference evidence="4" key="2">
    <citation type="submission" date="2019-02" db="EMBL/GenBank/DDBJ databases">
        <title>Opniocepnalus argus Var Kimnra genome.</title>
        <authorList>
            <person name="Zhou C."/>
            <person name="Xiao S."/>
        </authorList>
    </citation>
    <scope>NUCLEOTIDE SEQUENCE [LARGE SCALE GENOMIC DNA]</scope>
</reference>
<evidence type="ECO:0000256" key="1">
    <source>
        <dbReference type="SAM" id="MobiDB-lite"/>
    </source>
</evidence>
<feature type="transmembrane region" description="Helical" evidence="2">
    <location>
        <begin position="63"/>
        <end position="81"/>
    </location>
</feature>
<dbReference type="Proteomes" id="UP000503349">
    <property type="component" value="Chromosome 14"/>
</dbReference>
<sequence>MHVSWSGQGYCVLGDDVNKRPNCSAPQGSVFSEGWHPDKDSPKRLSDPRTTDSRTFTCPEQGLLYLFVYLPHLMFFNYSSVLNLPTGDLL</sequence>
<feature type="region of interest" description="Disordered" evidence="1">
    <location>
        <begin position="28"/>
        <end position="54"/>
    </location>
</feature>
<proteinExistence type="predicted"/>
<evidence type="ECO:0000256" key="2">
    <source>
        <dbReference type="SAM" id="Phobius"/>
    </source>
</evidence>
<keyword evidence="2" id="KW-1133">Transmembrane helix</keyword>
<dbReference type="EMBL" id="CM015725">
    <property type="protein sequence ID" value="KAF3698496.1"/>
    <property type="molecule type" value="Genomic_DNA"/>
</dbReference>
<evidence type="ECO:0000313" key="3">
    <source>
        <dbReference type="EMBL" id="KAF3698496.1"/>
    </source>
</evidence>
<keyword evidence="4" id="KW-1185">Reference proteome</keyword>
<protein>
    <submittedName>
        <fullName evidence="3">Uncharacterized protein</fullName>
    </submittedName>
</protein>
<feature type="compositionally biased region" description="Basic and acidic residues" evidence="1">
    <location>
        <begin position="35"/>
        <end position="52"/>
    </location>
</feature>
<keyword evidence="2" id="KW-0812">Transmembrane</keyword>
<reference evidence="3 4" key="1">
    <citation type="submission" date="2019-02" db="EMBL/GenBank/DDBJ databases">
        <title>Opniocepnalus argus genome.</title>
        <authorList>
            <person name="Zhou C."/>
            <person name="Xiao S."/>
        </authorList>
    </citation>
    <scope>NUCLEOTIDE SEQUENCE [LARGE SCALE GENOMIC DNA]</scope>
    <source>
        <strain evidence="3">OARG1902GOOAL</strain>
        <tissue evidence="3">Muscle</tissue>
    </source>
</reference>
<gene>
    <name evidence="3" type="ORF">EXN66_Car014177</name>
</gene>
<organism evidence="3 4">
    <name type="scientific">Channa argus</name>
    <name type="common">Northern snakehead</name>
    <name type="synonym">Ophicephalus argus</name>
    <dbReference type="NCBI Taxonomy" id="215402"/>
    <lineage>
        <taxon>Eukaryota</taxon>
        <taxon>Metazoa</taxon>
        <taxon>Chordata</taxon>
        <taxon>Craniata</taxon>
        <taxon>Vertebrata</taxon>
        <taxon>Euteleostomi</taxon>
        <taxon>Actinopterygii</taxon>
        <taxon>Neopterygii</taxon>
        <taxon>Teleostei</taxon>
        <taxon>Neoteleostei</taxon>
        <taxon>Acanthomorphata</taxon>
        <taxon>Anabantaria</taxon>
        <taxon>Anabantiformes</taxon>
        <taxon>Channoidei</taxon>
        <taxon>Channidae</taxon>
        <taxon>Channa</taxon>
    </lineage>
</organism>
<dbReference type="AlphaFoldDB" id="A0A6G1Q8K6"/>
<name>A0A6G1Q8K6_CHAAH</name>